<dbReference type="GO" id="GO:0005524">
    <property type="term" value="F:ATP binding"/>
    <property type="evidence" value="ECO:0007669"/>
    <property type="project" value="UniProtKB-KW"/>
</dbReference>
<keyword evidence="12" id="KW-0115">cAMP biosynthesis</keyword>
<proteinExistence type="inferred from homology"/>
<keyword evidence="7" id="KW-0677">Repeat</keyword>
<dbReference type="Pfam" id="PF00211">
    <property type="entry name" value="Guanylate_cyc"/>
    <property type="match status" value="2"/>
</dbReference>
<evidence type="ECO:0000256" key="2">
    <source>
        <dbReference type="ARBA" id="ARBA00001946"/>
    </source>
</evidence>
<evidence type="ECO:0000313" key="19">
    <source>
        <dbReference type="EMBL" id="KAG8227928.1"/>
    </source>
</evidence>
<reference evidence="19" key="1">
    <citation type="submission" date="2013-04" db="EMBL/GenBank/DDBJ databases">
        <authorList>
            <person name="Qu J."/>
            <person name="Murali S.C."/>
            <person name="Bandaranaike D."/>
            <person name="Bellair M."/>
            <person name="Blankenburg K."/>
            <person name="Chao H."/>
            <person name="Dinh H."/>
            <person name="Doddapaneni H."/>
            <person name="Downs B."/>
            <person name="Dugan-Rocha S."/>
            <person name="Elkadiri S."/>
            <person name="Gnanaolivu R.D."/>
            <person name="Hernandez B."/>
            <person name="Javaid M."/>
            <person name="Jayaseelan J.C."/>
            <person name="Lee S."/>
            <person name="Li M."/>
            <person name="Ming W."/>
            <person name="Munidasa M."/>
            <person name="Muniz J."/>
            <person name="Nguyen L."/>
            <person name="Ongeri F."/>
            <person name="Osuji N."/>
            <person name="Pu L.-L."/>
            <person name="Puazo M."/>
            <person name="Qu C."/>
            <person name="Quiroz J."/>
            <person name="Raj R."/>
            <person name="Weissenberger G."/>
            <person name="Xin Y."/>
            <person name="Zou X."/>
            <person name="Han Y."/>
            <person name="Richards S."/>
            <person name="Worley K."/>
            <person name="Muzny D."/>
            <person name="Gibbs R."/>
        </authorList>
    </citation>
    <scope>NUCLEOTIDE SEQUENCE</scope>
    <source>
        <strain evidence="19">Sampled in the wild</strain>
    </source>
</reference>
<evidence type="ECO:0000256" key="7">
    <source>
        <dbReference type="ARBA" id="ARBA00022737"/>
    </source>
</evidence>
<gene>
    <name evidence="19" type="ORF">J437_LFUL008740</name>
</gene>
<feature type="chain" id="PRO_5035433643" description="adenylate cyclase" evidence="17">
    <location>
        <begin position="21"/>
        <end position="343"/>
    </location>
</feature>
<feature type="domain" description="Guanylate cyclase" evidence="18">
    <location>
        <begin position="1"/>
        <end position="44"/>
    </location>
</feature>
<keyword evidence="8" id="KW-0547">Nucleotide-binding</keyword>
<evidence type="ECO:0000259" key="18">
    <source>
        <dbReference type="PROSITE" id="PS50125"/>
    </source>
</evidence>
<dbReference type="PROSITE" id="PS00452">
    <property type="entry name" value="GUANYLATE_CYCLASE_1"/>
    <property type="match status" value="2"/>
</dbReference>
<dbReference type="CDD" id="cd07302">
    <property type="entry name" value="CHD"/>
    <property type="match status" value="2"/>
</dbReference>
<evidence type="ECO:0000256" key="10">
    <source>
        <dbReference type="ARBA" id="ARBA00022842"/>
    </source>
</evidence>
<evidence type="ECO:0000256" key="17">
    <source>
        <dbReference type="SAM" id="SignalP"/>
    </source>
</evidence>
<dbReference type="EMBL" id="KZ308349">
    <property type="protein sequence ID" value="KAG8227928.1"/>
    <property type="molecule type" value="Genomic_DNA"/>
</dbReference>
<evidence type="ECO:0000256" key="16">
    <source>
        <dbReference type="RuleBase" id="RU000405"/>
    </source>
</evidence>
<keyword evidence="17" id="KW-0732">Signal</keyword>
<dbReference type="GO" id="GO:0046872">
    <property type="term" value="F:metal ion binding"/>
    <property type="evidence" value="ECO:0007669"/>
    <property type="project" value="UniProtKB-KW"/>
</dbReference>
<dbReference type="Proteomes" id="UP000792457">
    <property type="component" value="Unassembled WGS sequence"/>
</dbReference>
<comment type="cofactor">
    <cofactor evidence="2">
        <name>Mg(2+)</name>
        <dbReference type="ChEBI" id="CHEBI:18420"/>
    </cofactor>
</comment>
<keyword evidence="5" id="KW-0812">Transmembrane</keyword>
<dbReference type="InterPro" id="IPR001054">
    <property type="entry name" value="A/G_cyclase"/>
</dbReference>
<dbReference type="GO" id="GO:0006171">
    <property type="term" value="P:cAMP biosynthetic process"/>
    <property type="evidence" value="ECO:0007669"/>
    <property type="project" value="UniProtKB-KW"/>
</dbReference>
<dbReference type="Gene3D" id="3.30.70.1230">
    <property type="entry name" value="Nucleotide cyclase"/>
    <property type="match status" value="2"/>
</dbReference>
<evidence type="ECO:0000256" key="1">
    <source>
        <dbReference type="ARBA" id="ARBA00001593"/>
    </source>
</evidence>
<dbReference type="GO" id="GO:0005886">
    <property type="term" value="C:plasma membrane"/>
    <property type="evidence" value="ECO:0007669"/>
    <property type="project" value="TreeGrafter"/>
</dbReference>
<dbReference type="PANTHER" id="PTHR45627">
    <property type="entry name" value="ADENYLATE CYCLASE TYPE 1"/>
    <property type="match status" value="1"/>
</dbReference>
<dbReference type="PROSITE" id="PS50125">
    <property type="entry name" value="GUANYLATE_CYCLASE_2"/>
    <property type="match status" value="2"/>
</dbReference>
<keyword evidence="20" id="KW-1185">Reference proteome</keyword>
<evidence type="ECO:0000256" key="4">
    <source>
        <dbReference type="ARBA" id="ARBA00012201"/>
    </source>
</evidence>
<protein>
    <recommendedName>
        <fullName evidence="4">adenylate cyclase</fullName>
        <ecNumber evidence="4">4.6.1.1</ecNumber>
    </recommendedName>
</protein>
<keyword evidence="10" id="KW-0460">Magnesium</keyword>
<comment type="similarity">
    <text evidence="16">Belongs to the adenylyl cyclase class-4/guanylyl cyclase family.</text>
</comment>
<accession>A0A8K0P099</accession>
<dbReference type="GO" id="GO:0035556">
    <property type="term" value="P:intracellular signal transduction"/>
    <property type="evidence" value="ECO:0007669"/>
    <property type="project" value="InterPro"/>
</dbReference>
<comment type="catalytic activity">
    <reaction evidence="1">
        <text>ATP = 3',5'-cyclic AMP + diphosphate</text>
        <dbReference type="Rhea" id="RHEA:15389"/>
        <dbReference type="ChEBI" id="CHEBI:30616"/>
        <dbReference type="ChEBI" id="CHEBI:33019"/>
        <dbReference type="ChEBI" id="CHEBI:58165"/>
        <dbReference type="EC" id="4.6.1.1"/>
    </reaction>
</comment>
<evidence type="ECO:0000256" key="6">
    <source>
        <dbReference type="ARBA" id="ARBA00022723"/>
    </source>
</evidence>
<dbReference type="InterPro" id="IPR029787">
    <property type="entry name" value="Nucleotide_cyclase"/>
</dbReference>
<dbReference type="SUPFAM" id="SSF55073">
    <property type="entry name" value="Nucleotide cyclase"/>
    <property type="match status" value="2"/>
</dbReference>
<feature type="non-terminal residue" evidence="19">
    <location>
        <position position="1"/>
    </location>
</feature>
<keyword evidence="6" id="KW-0479">Metal-binding</keyword>
<dbReference type="AlphaFoldDB" id="A0A8K0P099"/>
<dbReference type="EC" id="4.6.1.1" evidence="4"/>
<dbReference type="PANTHER" id="PTHR45627:SF26">
    <property type="entry name" value="ADENYLATE CYCLASE TYPE 1"/>
    <property type="match status" value="1"/>
</dbReference>
<evidence type="ECO:0000256" key="8">
    <source>
        <dbReference type="ARBA" id="ARBA00022741"/>
    </source>
</evidence>
<keyword evidence="13" id="KW-0472">Membrane</keyword>
<feature type="domain" description="Guanylate cyclase" evidence="18">
    <location>
        <begin position="132"/>
        <end position="277"/>
    </location>
</feature>
<evidence type="ECO:0000256" key="5">
    <source>
        <dbReference type="ARBA" id="ARBA00022692"/>
    </source>
</evidence>
<comment type="caution">
    <text evidence="19">The sequence shown here is derived from an EMBL/GenBank/DDBJ whole genome shotgun (WGS) entry which is preliminary data.</text>
</comment>
<dbReference type="SMART" id="SM00044">
    <property type="entry name" value="CYCc"/>
    <property type="match status" value="1"/>
</dbReference>
<reference evidence="19" key="2">
    <citation type="submission" date="2017-10" db="EMBL/GenBank/DDBJ databases">
        <title>Ladona fulva Genome sequencing and assembly.</title>
        <authorList>
            <person name="Murali S."/>
            <person name="Richards S."/>
            <person name="Bandaranaike D."/>
            <person name="Bellair M."/>
            <person name="Blankenburg K."/>
            <person name="Chao H."/>
            <person name="Dinh H."/>
            <person name="Doddapaneni H."/>
            <person name="Dugan-Rocha S."/>
            <person name="Elkadiri S."/>
            <person name="Gnanaolivu R."/>
            <person name="Hernandez B."/>
            <person name="Skinner E."/>
            <person name="Javaid M."/>
            <person name="Lee S."/>
            <person name="Li M."/>
            <person name="Ming W."/>
            <person name="Munidasa M."/>
            <person name="Muniz J."/>
            <person name="Nguyen L."/>
            <person name="Hughes D."/>
            <person name="Osuji N."/>
            <person name="Pu L.-L."/>
            <person name="Puazo M."/>
            <person name="Qu C."/>
            <person name="Quiroz J."/>
            <person name="Raj R."/>
            <person name="Weissenberger G."/>
            <person name="Xin Y."/>
            <person name="Zou X."/>
            <person name="Han Y."/>
            <person name="Worley K."/>
            <person name="Muzny D."/>
            <person name="Gibbs R."/>
        </authorList>
    </citation>
    <scope>NUCLEOTIDE SEQUENCE</scope>
    <source>
        <strain evidence="19">Sampled in the wild</strain>
    </source>
</reference>
<keyword evidence="14" id="KW-0325">Glycoprotein</keyword>
<name>A0A8K0P099_LADFU</name>
<feature type="signal peptide" evidence="17">
    <location>
        <begin position="1"/>
        <end position="20"/>
    </location>
</feature>
<dbReference type="InterPro" id="IPR018297">
    <property type="entry name" value="A/G_cyclase_CS"/>
</dbReference>
<dbReference type="GO" id="GO:0007189">
    <property type="term" value="P:adenylate cyclase-activating G protein-coupled receptor signaling pathway"/>
    <property type="evidence" value="ECO:0007669"/>
    <property type="project" value="TreeGrafter"/>
</dbReference>
<evidence type="ECO:0000256" key="14">
    <source>
        <dbReference type="ARBA" id="ARBA00023180"/>
    </source>
</evidence>
<keyword evidence="11" id="KW-1133">Transmembrane helix</keyword>
<organism evidence="19 20">
    <name type="scientific">Ladona fulva</name>
    <name type="common">Scarce chaser dragonfly</name>
    <name type="synonym">Libellula fulva</name>
    <dbReference type="NCBI Taxonomy" id="123851"/>
    <lineage>
        <taxon>Eukaryota</taxon>
        <taxon>Metazoa</taxon>
        <taxon>Ecdysozoa</taxon>
        <taxon>Arthropoda</taxon>
        <taxon>Hexapoda</taxon>
        <taxon>Insecta</taxon>
        <taxon>Pterygota</taxon>
        <taxon>Palaeoptera</taxon>
        <taxon>Odonata</taxon>
        <taxon>Epiprocta</taxon>
        <taxon>Anisoptera</taxon>
        <taxon>Libelluloidea</taxon>
        <taxon>Libellulidae</taxon>
        <taxon>Ladona</taxon>
    </lineage>
</organism>
<dbReference type="GO" id="GO:0004016">
    <property type="term" value="F:adenylate cyclase activity"/>
    <property type="evidence" value="ECO:0007669"/>
    <property type="project" value="UniProtKB-EC"/>
</dbReference>
<evidence type="ECO:0000256" key="11">
    <source>
        <dbReference type="ARBA" id="ARBA00022989"/>
    </source>
</evidence>
<evidence type="ECO:0000313" key="20">
    <source>
        <dbReference type="Proteomes" id="UP000792457"/>
    </source>
</evidence>
<dbReference type="OrthoDB" id="2107370at2759"/>
<keyword evidence="15 16" id="KW-0456">Lyase</keyword>
<evidence type="ECO:0000256" key="9">
    <source>
        <dbReference type="ARBA" id="ARBA00022840"/>
    </source>
</evidence>
<evidence type="ECO:0000256" key="15">
    <source>
        <dbReference type="ARBA" id="ARBA00023239"/>
    </source>
</evidence>
<dbReference type="FunFam" id="3.30.70.1230:FF:000001">
    <property type="entry name" value="Adenylate cyclase"/>
    <property type="match status" value="1"/>
</dbReference>
<evidence type="ECO:0000256" key="12">
    <source>
        <dbReference type="ARBA" id="ARBA00022998"/>
    </source>
</evidence>
<sequence>MVLSDNLLLFLGINIGPVVAGVIGARKPQYDIWGNTVNVASRMDSTGLPNHTQVTEEAYQVLKNHPYEFQCRGKVRVKGKGDMTTYFLTDRKQPGTMRVEELPASRVGGVGQLYNGNPLPQDLYHQSYSRVGVVFASITNFHEFYMELDGNNQGVECLRLLNEIIADFDELLGEERFKAIDKIKTVGSTYMAAVGLMPEQRILDEDDEVTAGLYLGMLVEFVFAMRERLLNINENSYNNFMLRVGINIGPVVAGVIGARKPQYDIWGNTVNVASRMDSTGLPNHTQVTEEAYQVLKNHPYEFQCRGKVRVKGKGDMTTYFLTDRKQPGTMRVEELPASRVGGV</sequence>
<keyword evidence="9" id="KW-0067">ATP-binding</keyword>
<evidence type="ECO:0000256" key="3">
    <source>
        <dbReference type="ARBA" id="ARBA00004141"/>
    </source>
</evidence>
<evidence type="ECO:0000256" key="13">
    <source>
        <dbReference type="ARBA" id="ARBA00023136"/>
    </source>
</evidence>
<comment type="subcellular location">
    <subcellularLocation>
        <location evidence="3">Membrane</location>
        <topology evidence="3">Multi-pass membrane protein</topology>
    </subcellularLocation>
</comment>